<evidence type="ECO:0000313" key="14">
    <source>
        <dbReference type="EMBL" id="CDR49758.1"/>
    </source>
</evidence>
<dbReference type="GO" id="GO:1904423">
    <property type="term" value="C:dehydrodolichyl diphosphate synthase complex"/>
    <property type="evidence" value="ECO:0007669"/>
    <property type="project" value="InterPro"/>
</dbReference>
<feature type="chain" id="PRO_5030001995" description="ditrans,polycis-polyprenyl diphosphate synthase [(2E,6E)-farnesyldiphosphate specific]" evidence="13">
    <location>
        <begin position="30"/>
        <end position="303"/>
    </location>
</feature>
<evidence type="ECO:0000256" key="10">
    <source>
        <dbReference type="ARBA" id="ARBA00022989"/>
    </source>
</evidence>
<comment type="pathway">
    <text evidence="3">Protein modification; protein glycosylation.</text>
</comment>
<keyword evidence="9" id="KW-0460">Magnesium</keyword>
<evidence type="ECO:0000256" key="2">
    <source>
        <dbReference type="ARBA" id="ARBA00004586"/>
    </source>
</evidence>
<accession>A0A061BRR7</accession>
<dbReference type="SUPFAM" id="SSF64005">
    <property type="entry name" value="Undecaprenyl diphosphate synthase"/>
    <property type="match status" value="2"/>
</dbReference>
<evidence type="ECO:0000256" key="1">
    <source>
        <dbReference type="ARBA" id="ARBA00001946"/>
    </source>
</evidence>
<keyword evidence="13" id="KW-0732">Signal</keyword>
<evidence type="ECO:0000256" key="13">
    <source>
        <dbReference type="SAM" id="SignalP"/>
    </source>
</evidence>
<dbReference type="GO" id="GO:0005789">
    <property type="term" value="C:endoplasmic reticulum membrane"/>
    <property type="evidence" value="ECO:0007669"/>
    <property type="project" value="UniProtKB-SubCell"/>
</dbReference>
<evidence type="ECO:0000256" key="5">
    <source>
        <dbReference type="ARBA" id="ARBA00012596"/>
    </source>
</evidence>
<keyword evidence="6" id="KW-0808">Transferase</keyword>
<organism evidence="14">
    <name type="scientific">Rhodotorula toruloides</name>
    <name type="common">Yeast</name>
    <name type="synonym">Rhodosporidium toruloides</name>
    <dbReference type="NCBI Taxonomy" id="5286"/>
    <lineage>
        <taxon>Eukaryota</taxon>
        <taxon>Fungi</taxon>
        <taxon>Dikarya</taxon>
        <taxon>Basidiomycota</taxon>
        <taxon>Pucciniomycotina</taxon>
        <taxon>Microbotryomycetes</taxon>
        <taxon>Sporidiobolales</taxon>
        <taxon>Sporidiobolaceae</taxon>
        <taxon>Rhodotorula</taxon>
    </lineage>
</organism>
<comment type="catalytic activity">
    <reaction evidence="12">
        <text>n isopentenyl diphosphate + (2E,6E)-farnesyl diphosphate = a di-trans,poly-cis-polyprenyl diphosphate + n diphosphate</text>
        <dbReference type="Rhea" id="RHEA:53008"/>
        <dbReference type="Rhea" id="RHEA-COMP:19494"/>
        <dbReference type="ChEBI" id="CHEBI:33019"/>
        <dbReference type="ChEBI" id="CHEBI:128769"/>
        <dbReference type="ChEBI" id="CHEBI:136960"/>
        <dbReference type="ChEBI" id="CHEBI:175763"/>
        <dbReference type="EC" id="2.5.1.87"/>
    </reaction>
</comment>
<dbReference type="Gene3D" id="3.40.1180.10">
    <property type="entry name" value="Decaprenyl diphosphate synthase-like"/>
    <property type="match status" value="1"/>
</dbReference>
<comment type="cofactor">
    <cofactor evidence="1">
        <name>Mg(2+)</name>
        <dbReference type="ChEBI" id="CHEBI:18420"/>
    </cofactor>
</comment>
<keyword evidence="8" id="KW-0256">Endoplasmic reticulum</keyword>
<dbReference type="InterPro" id="IPR038887">
    <property type="entry name" value="Nus1/NgBR"/>
</dbReference>
<comment type="similarity">
    <text evidence="4">Belongs to the UPP synthase family.</text>
</comment>
<evidence type="ECO:0000256" key="4">
    <source>
        <dbReference type="ARBA" id="ARBA00005432"/>
    </source>
</evidence>
<name>A0A061BRR7_RHOTO</name>
<evidence type="ECO:0000256" key="6">
    <source>
        <dbReference type="ARBA" id="ARBA00022679"/>
    </source>
</evidence>
<evidence type="ECO:0000256" key="12">
    <source>
        <dbReference type="ARBA" id="ARBA00047353"/>
    </source>
</evidence>
<dbReference type="PANTHER" id="PTHR21528">
    <property type="entry name" value="DEHYDRODOLICHYL DIPHOSPHATE SYNTHASE COMPLEX SUBUNIT NUS1"/>
    <property type="match status" value="1"/>
</dbReference>
<evidence type="ECO:0000256" key="11">
    <source>
        <dbReference type="ARBA" id="ARBA00023136"/>
    </source>
</evidence>
<dbReference type="EC" id="2.5.1.87" evidence="5"/>
<comment type="subcellular location">
    <subcellularLocation>
        <location evidence="2">Endoplasmic reticulum membrane</location>
    </subcellularLocation>
</comment>
<proteinExistence type="inferred from homology"/>
<dbReference type="InterPro" id="IPR036424">
    <property type="entry name" value="UPP_synth-like_sf"/>
</dbReference>
<feature type="signal peptide" evidence="13">
    <location>
        <begin position="1"/>
        <end position="29"/>
    </location>
</feature>
<keyword evidence="10" id="KW-1133">Transmembrane helix</keyword>
<keyword evidence="11" id="KW-0472">Membrane</keyword>
<evidence type="ECO:0000256" key="9">
    <source>
        <dbReference type="ARBA" id="ARBA00022842"/>
    </source>
</evidence>
<gene>
    <name evidence="14" type="ORF">RHTO0S_32e00232g</name>
</gene>
<protein>
    <recommendedName>
        <fullName evidence="5">ditrans,polycis-polyprenyl diphosphate synthase [(2E,6E)-farnesyldiphosphate specific]</fullName>
        <ecNumber evidence="5">2.5.1.87</ecNumber>
    </recommendedName>
</protein>
<dbReference type="EMBL" id="LK052967">
    <property type="protein sequence ID" value="CDR49758.1"/>
    <property type="molecule type" value="Genomic_DNA"/>
</dbReference>
<dbReference type="UniPathway" id="UPA00378"/>
<evidence type="ECO:0000256" key="7">
    <source>
        <dbReference type="ARBA" id="ARBA00022692"/>
    </source>
</evidence>
<evidence type="ECO:0000256" key="8">
    <source>
        <dbReference type="ARBA" id="ARBA00022824"/>
    </source>
</evidence>
<dbReference type="GO" id="GO:0045547">
    <property type="term" value="F:ditrans,polycis-polyprenyl diphosphate synthase [(2E,6E)-farnesyl diphosphate specific] activity"/>
    <property type="evidence" value="ECO:0007669"/>
    <property type="project" value="UniProtKB-EC"/>
</dbReference>
<keyword evidence="7" id="KW-0812">Transmembrane</keyword>
<dbReference type="OrthoDB" id="3057168at2759"/>
<dbReference type="PANTHER" id="PTHR21528:SF0">
    <property type="entry name" value="DEHYDRODOLICHYL DIPHOSPHATE SYNTHASE COMPLEX SUBUNIT NUS1"/>
    <property type="match status" value="1"/>
</dbReference>
<sequence length="303" mass="33094">MSALTTRLLFPLHLAVLASLHAVLASARAARLVLRLASLVPFPRLRQHEAVTPSDDLKRGRWNKLPKHLAVILAPARTASDSLQAVQDKVEQLRKLLGWSRELGIATLSVYDETGLLVEEASEVSTALGLGVEGADRAGKECGLVVLRRPASAETVAPKETLLDESWVAVSGDGDSTSSATLVNDDAPPTVEPDVQVNLLSRQAGQPWLARVAENLATGDSSREMTSEMVAENIDALPLTEPDLLFVFGGSYLRLHGFPPWQIRLTEMYHHSWPSWTRPPPLTYEVLRKGLDLYGGAEMRFGR</sequence>
<dbReference type="AlphaFoldDB" id="A0A061BRR7"/>
<evidence type="ECO:0000256" key="3">
    <source>
        <dbReference type="ARBA" id="ARBA00004922"/>
    </source>
</evidence>
<reference evidence="14" key="1">
    <citation type="journal article" date="2014" name="Genome Announc.">
        <title>Draft genome sequence of Rhodosporidium toruloides CECT1137, an oleaginous yeast of biotechnological interest.</title>
        <authorList>
            <person name="Morin N."/>
            <person name="Calcas X."/>
            <person name="Devillers H."/>
            <person name="Durrens P."/>
            <person name="Sherman D.J."/>
            <person name="Nicaud J.-M."/>
            <person name="Neuveglise C."/>
        </authorList>
    </citation>
    <scope>NUCLEOTIDE SEQUENCE</scope>
    <source>
        <strain evidence="14">CECT1137</strain>
    </source>
</reference>